<evidence type="ECO:0000313" key="2">
    <source>
        <dbReference type="EMBL" id="MBM3317168.1"/>
    </source>
</evidence>
<feature type="non-terminal residue" evidence="2">
    <location>
        <position position="286"/>
    </location>
</feature>
<dbReference type="Pfam" id="PF13487">
    <property type="entry name" value="HD_5"/>
    <property type="match status" value="1"/>
</dbReference>
<protein>
    <submittedName>
        <fullName evidence="2">HD domain-containing protein</fullName>
    </submittedName>
</protein>
<feature type="domain" description="HD-GYP" evidence="1">
    <location>
        <begin position="138"/>
        <end position="286"/>
    </location>
</feature>
<accession>A0A937X7A6</accession>
<dbReference type="PANTHER" id="PTHR43155">
    <property type="entry name" value="CYCLIC DI-GMP PHOSPHODIESTERASE PA4108-RELATED"/>
    <property type="match status" value="1"/>
</dbReference>
<evidence type="ECO:0000313" key="3">
    <source>
        <dbReference type="Proteomes" id="UP000748308"/>
    </source>
</evidence>
<dbReference type="AlphaFoldDB" id="A0A937X7A6"/>
<dbReference type="InterPro" id="IPR003607">
    <property type="entry name" value="HD/PDEase_dom"/>
</dbReference>
<gene>
    <name evidence="2" type="ORF">FJY75_04880</name>
</gene>
<dbReference type="EMBL" id="VGIY01000085">
    <property type="protein sequence ID" value="MBM3317168.1"/>
    <property type="molecule type" value="Genomic_DNA"/>
</dbReference>
<dbReference type="CDD" id="cd00077">
    <property type="entry name" value="HDc"/>
    <property type="match status" value="1"/>
</dbReference>
<evidence type="ECO:0000259" key="1">
    <source>
        <dbReference type="PROSITE" id="PS51832"/>
    </source>
</evidence>
<dbReference type="InterPro" id="IPR037522">
    <property type="entry name" value="HD_GYP_dom"/>
</dbReference>
<dbReference type="Gene3D" id="1.10.3210.10">
    <property type="entry name" value="Hypothetical protein af1432"/>
    <property type="match status" value="1"/>
</dbReference>
<sequence>MPIDPPEERTAPQKFVEIPLHALRVDSVTEFSIYLMHGEDSAPVLYRDANLVFSEEHRGKLADGAVAGVYIAVDDRKPYLRYLENYLADIVGDNHVDAGEGATIVYACATNLVQDVLERPAQSEDIRRAQQLVAHTLDHLLADQARFPQLLERMAFDYHTYTHSVNVCVFGLALGQRLGMSREELHRLGTGLLLHDIGKSTIDDAILNKRGRLTDEEWQVMRRHPAEGARILESVGGVDAPALAVVRQHHEKCTGKGYPGGLAEPDIHFFAKICALADVFDALTTQ</sequence>
<dbReference type="Proteomes" id="UP000748308">
    <property type="component" value="Unassembled WGS sequence"/>
</dbReference>
<reference evidence="2" key="1">
    <citation type="submission" date="2019-03" db="EMBL/GenBank/DDBJ databases">
        <title>Lake Tanganyika Metagenome-Assembled Genomes (MAGs).</title>
        <authorList>
            <person name="Tran P."/>
        </authorList>
    </citation>
    <scope>NUCLEOTIDE SEQUENCE</scope>
    <source>
        <strain evidence="2">M_DeepCast_400m_m2_100</strain>
    </source>
</reference>
<name>A0A937X7A6_UNCEI</name>
<proteinExistence type="predicted"/>
<dbReference type="PROSITE" id="PS51832">
    <property type="entry name" value="HD_GYP"/>
    <property type="match status" value="1"/>
</dbReference>
<organism evidence="2 3">
    <name type="scientific">Eiseniibacteriota bacterium</name>
    <dbReference type="NCBI Taxonomy" id="2212470"/>
    <lineage>
        <taxon>Bacteria</taxon>
        <taxon>Candidatus Eiseniibacteriota</taxon>
    </lineage>
</organism>
<dbReference type="SUPFAM" id="SSF109604">
    <property type="entry name" value="HD-domain/PDEase-like"/>
    <property type="match status" value="1"/>
</dbReference>
<comment type="caution">
    <text evidence="2">The sequence shown here is derived from an EMBL/GenBank/DDBJ whole genome shotgun (WGS) entry which is preliminary data.</text>
</comment>
<dbReference type="PANTHER" id="PTHR43155:SF2">
    <property type="entry name" value="CYCLIC DI-GMP PHOSPHODIESTERASE PA4108"/>
    <property type="match status" value="1"/>
</dbReference>